<reference evidence="2" key="1">
    <citation type="submission" date="2015-10" db="EMBL/GenBank/DDBJ databases">
        <title>Extensive mobilome-driven genome diversification in gut-associated Bacteroides vulgatus mpk.</title>
        <authorList>
            <person name="Beier S."/>
            <person name="Lange A."/>
            <person name="Huson D.H."/>
            <person name="Frick J.-S."/>
            <person name="Autenrieth I.B."/>
        </authorList>
    </citation>
    <scope>NUCLEOTIDE SEQUENCE [LARGE SCALE GENOMIC DNA]</scope>
    <source>
        <strain evidence="2">mpk</strain>
    </source>
</reference>
<evidence type="ECO:0000313" key="1">
    <source>
        <dbReference type="EMBL" id="ALK84246.1"/>
    </source>
</evidence>
<accession>A0A0P0M286</accession>
<dbReference type="EMBL" id="CP013020">
    <property type="protein sequence ID" value="ALK84246.1"/>
    <property type="molecule type" value="Genomic_DNA"/>
</dbReference>
<dbReference type="Proteomes" id="UP000061587">
    <property type="component" value="Chromosome"/>
</dbReference>
<evidence type="ECO:0000313" key="2">
    <source>
        <dbReference type="Proteomes" id="UP000061587"/>
    </source>
</evidence>
<dbReference type="PATRIC" id="fig|821.40.peg.1958"/>
<organism evidence="1 2">
    <name type="scientific">Phocaeicola vulgatus</name>
    <name type="common">Bacteroides vulgatus</name>
    <dbReference type="NCBI Taxonomy" id="821"/>
    <lineage>
        <taxon>Bacteria</taxon>
        <taxon>Pseudomonadati</taxon>
        <taxon>Bacteroidota</taxon>
        <taxon>Bacteroidia</taxon>
        <taxon>Bacteroidales</taxon>
        <taxon>Bacteroidaceae</taxon>
        <taxon>Phocaeicola</taxon>
    </lineage>
</organism>
<proteinExistence type="predicted"/>
<sequence>MFIIMKTQEIVDVRVGESTQPDYGYELSDRCIITKSSNAVASGAGSKGLFSYKSTKLKSAECKINQSLRDVDNGAGSKGLFSVNVD</sequence>
<protein>
    <submittedName>
        <fullName evidence="1">Uncharacterized protein</fullName>
    </submittedName>
</protein>
<gene>
    <name evidence="1" type="ORF">BvMPK_1641</name>
</gene>
<reference evidence="1 2" key="2">
    <citation type="journal article" date="2016" name="Genome Biol. Evol.">
        <title>Extensive mobilome-driven genome diversification in mouse gut-associated Bacteroides vulgatus mpk.</title>
        <authorList>
            <person name="Lange A."/>
            <person name="Beier S."/>
            <person name="Steimle A."/>
            <person name="Autenrieth I.B."/>
            <person name="Huson D.H."/>
            <person name="Frick J.S."/>
        </authorList>
    </citation>
    <scope>NUCLEOTIDE SEQUENCE [LARGE SCALE GENOMIC DNA]</scope>
    <source>
        <strain evidence="2">mpk</strain>
    </source>
</reference>
<dbReference type="AlphaFoldDB" id="A0A0P0M286"/>
<name>A0A0P0M286_PHOVU</name>